<dbReference type="EMBL" id="HAEB01009124">
    <property type="protein sequence ID" value="SBQ55651.1"/>
    <property type="molecule type" value="Transcribed_RNA"/>
</dbReference>
<gene>
    <name evidence="2" type="primary">Nfu_g_1_011509</name>
</gene>
<dbReference type="AlphaFoldDB" id="A0A1A8GZB2"/>
<feature type="compositionally biased region" description="Polar residues" evidence="1">
    <location>
        <begin position="17"/>
        <end position="34"/>
    </location>
</feature>
<accession>A0A1A8GZB2</accession>
<dbReference type="EMBL" id="HAEC01008420">
    <property type="protein sequence ID" value="SBQ76558.1"/>
    <property type="molecule type" value="Transcribed_RNA"/>
</dbReference>
<name>A0A1A8GZB2_9TELE</name>
<proteinExistence type="predicted"/>
<sequence>WTESQSIGGQHRDTPDKQSCTLTPKDNFKETNTPDSHVFGLCKEAREPGENSHTHKENLQIPCRKTPSWDLNPGPSCCKATALIAAPLCSLNTEMTIFILE</sequence>
<reference evidence="2" key="2">
    <citation type="submission" date="2016-06" db="EMBL/GenBank/DDBJ databases">
        <title>The genome of a short-lived fish provides insights into sex chromosome evolution and the genetic control of aging.</title>
        <authorList>
            <person name="Reichwald K."/>
            <person name="Felder M."/>
            <person name="Petzold A."/>
            <person name="Koch P."/>
            <person name="Groth M."/>
            <person name="Platzer M."/>
        </authorList>
    </citation>
    <scope>NUCLEOTIDE SEQUENCE</scope>
    <source>
        <tissue evidence="2">Brain</tissue>
    </source>
</reference>
<protein>
    <submittedName>
        <fullName evidence="2">Uncharacterized protein</fullName>
    </submittedName>
</protein>
<evidence type="ECO:0000313" key="2">
    <source>
        <dbReference type="EMBL" id="SBQ76558.1"/>
    </source>
</evidence>
<evidence type="ECO:0000256" key="1">
    <source>
        <dbReference type="SAM" id="MobiDB-lite"/>
    </source>
</evidence>
<reference evidence="2" key="1">
    <citation type="submission" date="2016-05" db="EMBL/GenBank/DDBJ databases">
        <authorList>
            <person name="Lavstsen T."/>
            <person name="Jespersen J.S."/>
        </authorList>
    </citation>
    <scope>NUCLEOTIDE SEQUENCE</scope>
    <source>
        <tissue evidence="2">Brain</tissue>
    </source>
</reference>
<organism evidence="2">
    <name type="scientific">Nothobranchius korthausae</name>
    <dbReference type="NCBI Taxonomy" id="1143690"/>
    <lineage>
        <taxon>Eukaryota</taxon>
        <taxon>Metazoa</taxon>
        <taxon>Chordata</taxon>
        <taxon>Craniata</taxon>
        <taxon>Vertebrata</taxon>
        <taxon>Euteleostomi</taxon>
        <taxon>Actinopterygii</taxon>
        <taxon>Neopterygii</taxon>
        <taxon>Teleostei</taxon>
        <taxon>Neoteleostei</taxon>
        <taxon>Acanthomorphata</taxon>
        <taxon>Ovalentaria</taxon>
        <taxon>Atherinomorphae</taxon>
        <taxon>Cyprinodontiformes</taxon>
        <taxon>Nothobranchiidae</taxon>
        <taxon>Nothobranchius</taxon>
    </lineage>
</organism>
<feature type="region of interest" description="Disordered" evidence="1">
    <location>
        <begin position="1"/>
        <end position="34"/>
    </location>
</feature>
<feature type="non-terminal residue" evidence="2">
    <location>
        <position position="1"/>
    </location>
</feature>